<dbReference type="Proteomes" id="UP000478892">
    <property type="component" value="Unassembled WGS sequence"/>
</dbReference>
<comment type="caution">
    <text evidence="1">The sequence shown here is derived from an EMBL/GenBank/DDBJ whole genome shotgun (WGS) entry which is preliminary data.</text>
</comment>
<protein>
    <recommendedName>
        <fullName evidence="3">Peptidoglycan binding domain-containing protein</fullName>
    </recommendedName>
</protein>
<sequence length="525" mass="56435">MSSNQLSAPVGASPRPFEGAAVKNAKKDVSLLRNMLEANGIGPLGDSTKVDNGLIKAINRFQKKVGFKTTDSVVDPSGRTFKALQPKYLKALKELKKAQNEPLYQIKFKGKTILCNKAEYDCLYAQALKSIHRRIGSLISYNRVLQMIHKEFEETADFSEDAAAALMHALFVTVGTTGAPKPVLAKKAASAAATLKKLKSSKDLGFIHKKFPPAEKAVHAFAKDMDRFQSQYISGGSNIVLALEVTQTVGFIALGAIATPILVTAGASLTVATVASAVGTSVLQSSMEEGWKHNLGLTDDVAGSFRKIIIDGTVGALTSKIPTKPVTKLLSKVSDDVTRAIVSQTSLVSKSTVQKFADKVIRTGGERLYKSSYEEVVKLVGESAKKGKTPTAKELDELISKIMISPLSGEINKRLGSFFKKVSYEHKDLITYSLVPDRLNKLVKNKKVGATLTAQAHAKIASAVTSLVIKKTTAHTKKHAENILLSAKGTESAEQLSKKFNAACCADKSIQAMIDAELKKCLAVK</sequence>
<accession>A0A6L6WI67</accession>
<gene>
    <name evidence="1" type="ORF">GO984_07945</name>
</gene>
<name>A0A6L6WI67_9RHOB</name>
<keyword evidence="2" id="KW-1185">Reference proteome</keyword>
<organism evidence="1 2">
    <name type="scientific">Parasedimentitalea huanghaiensis</name>
    <dbReference type="NCBI Taxonomy" id="2682100"/>
    <lineage>
        <taxon>Bacteria</taxon>
        <taxon>Pseudomonadati</taxon>
        <taxon>Pseudomonadota</taxon>
        <taxon>Alphaproteobacteria</taxon>
        <taxon>Rhodobacterales</taxon>
        <taxon>Paracoccaceae</taxon>
        <taxon>Parasedimentitalea</taxon>
    </lineage>
</organism>
<evidence type="ECO:0000313" key="1">
    <source>
        <dbReference type="EMBL" id="MVO15737.1"/>
    </source>
</evidence>
<dbReference type="RefSeq" id="WP_157022016.1">
    <property type="nucleotide sequence ID" value="NZ_WQLV01000004.1"/>
</dbReference>
<dbReference type="EMBL" id="WQLV01000004">
    <property type="protein sequence ID" value="MVO15737.1"/>
    <property type="molecule type" value="Genomic_DNA"/>
</dbReference>
<evidence type="ECO:0008006" key="3">
    <source>
        <dbReference type="Google" id="ProtNLM"/>
    </source>
</evidence>
<dbReference type="AlphaFoldDB" id="A0A6L6WI67"/>
<proteinExistence type="predicted"/>
<evidence type="ECO:0000313" key="2">
    <source>
        <dbReference type="Proteomes" id="UP000478892"/>
    </source>
</evidence>
<reference evidence="1 2" key="1">
    <citation type="submission" date="2019-12" db="EMBL/GenBank/DDBJ databases">
        <authorList>
            <person name="Zhang Y.-J."/>
        </authorList>
    </citation>
    <scope>NUCLEOTIDE SEQUENCE [LARGE SCALE GENOMIC DNA]</scope>
    <source>
        <strain evidence="1 2">CY05</strain>
    </source>
</reference>